<dbReference type="EMBL" id="CAKXAJ010023691">
    <property type="protein sequence ID" value="CAH2227956.1"/>
    <property type="molecule type" value="Genomic_DNA"/>
</dbReference>
<dbReference type="Proteomes" id="UP000838756">
    <property type="component" value="Unassembled WGS sequence"/>
</dbReference>
<evidence type="ECO:0000313" key="1">
    <source>
        <dbReference type="EMBL" id="CAH2227956.1"/>
    </source>
</evidence>
<keyword evidence="2" id="KW-1185">Reference proteome</keyword>
<evidence type="ECO:0000313" key="2">
    <source>
        <dbReference type="Proteomes" id="UP000838756"/>
    </source>
</evidence>
<gene>
    <name evidence="1" type="primary">jg111</name>
    <name evidence="1" type="ORF">PAEG_LOCUS8168</name>
</gene>
<proteinExistence type="predicted"/>
<sequence length="85" mass="9615">MSISSRNSLQKLSVRLLTLTCDKPANPHDSGMEDLSSASLSPMWPAPSSEELEMLDMAYLRSLEKTFALIRVKKWLKRDKVMCLS</sequence>
<name>A0A8S4R094_9NEOP</name>
<organism evidence="1 2">
    <name type="scientific">Pararge aegeria aegeria</name>
    <dbReference type="NCBI Taxonomy" id="348720"/>
    <lineage>
        <taxon>Eukaryota</taxon>
        <taxon>Metazoa</taxon>
        <taxon>Ecdysozoa</taxon>
        <taxon>Arthropoda</taxon>
        <taxon>Hexapoda</taxon>
        <taxon>Insecta</taxon>
        <taxon>Pterygota</taxon>
        <taxon>Neoptera</taxon>
        <taxon>Endopterygota</taxon>
        <taxon>Lepidoptera</taxon>
        <taxon>Glossata</taxon>
        <taxon>Ditrysia</taxon>
        <taxon>Papilionoidea</taxon>
        <taxon>Nymphalidae</taxon>
        <taxon>Satyrinae</taxon>
        <taxon>Satyrini</taxon>
        <taxon>Parargina</taxon>
        <taxon>Pararge</taxon>
    </lineage>
</organism>
<comment type="caution">
    <text evidence="1">The sequence shown here is derived from an EMBL/GenBank/DDBJ whole genome shotgun (WGS) entry which is preliminary data.</text>
</comment>
<reference evidence="1" key="1">
    <citation type="submission" date="2022-03" db="EMBL/GenBank/DDBJ databases">
        <authorList>
            <person name="Lindestad O."/>
        </authorList>
    </citation>
    <scope>NUCLEOTIDE SEQUENCE</scope>
</reference>
<dbReference type="AlphaFoldDB" id="A0A8S4R094"/>
<protein>
    <submittedName>
        <fullName evidence="1">Jg111 protein</fullName>
    </submittedName>
</protein>
<accession>A0A8S4R094</accession>